<evidence type="ECO:0000313" key="12">
    <source>
        <dbReference type="EMBL" id="BAQ01330.1"/>
    </source>
</evidence>
<dbReference type="RefSeq" id="WP_085452492.1">
    <property type="nucleotide sequence ID" value="NZ_AP027709.1"/>
</dbReference>
<keyword evidence="7" id="KW-0625">Polysaccharide transport</keyword>
<evidence type="ECO:0000259" key="10">
    <source>
        <dbReference type="Pfam" id="PF01061"/>
    </source>
</evidence>
<reference evidence="12" key="1">
    <citation type="journal article" date="2014" name="DNA Res.">
        <title>A complete view of the genetic diversity of the Escherichia coli O-antigen biosynthesis gene cluster.</title>
        <authorList>
            <person name="Iguchi A."/>
            <person name="Iyoda S."/>
            <person name="Kikuchi T."/>
            <person name="Ogura Y."/>
            <person name="Katsura K."/>
            <person name="Ohnishi M."/>
            <person name="Hayashi T."/>
            <person name="Thomson N.R."/>
        </authorList>
    </citation>
    <scope>NUCLEOTIDE SEQUENCE</scope>
    <source>
        <strain evidence="12">H68</strain>
    </source>
</reference>
<dbReference type="PANTHER" id="PTHR30413">
    <property type="entry name" value="INNER MEMBRANE TRANSPORT PERMEASE"/>
    <property type="match status" value="1"/>
</dbReference>
<proteinExistence type="inferred from homology"/>
<feature type="transmembrane region" description="Helical" evidence="9">
    <location>
        <begin position="144"/>
        <end position="168"/>
    </location>
</feature>
<dbReference type="GO" id="GO:0015920">
    <property type="term" value="P:lipopolysaccharide transport"/>
    <property type="evidence" value="ECO:0007669"/>
    <property type="project" value="TreeGrafter"/>
</dbReference>
<keyword evidence="5 9" id="KW-0812">Transmembrane</keyword>
<keyword evidence="7" id="KW-0762">Sugar transport</keyword>
<dbReference type="GO" id="GO:0140359">
    <property type="term" value="F:ABC-type transporter activity"/>
    <property type="evidence" value="ECO:0007669"/>
    <property type="project" value="InterPro"/>
</dbReference>
<dbReference type="GO" id="GO:0015774">
    <property type="term" value="P:polysaccharide transport"/>
    <property type="evidence" value="ECO:0007669"/>
    <property type="project" value="UniProtKB-KW"/>
</dbReference>
<dbReference type="EMBL" id="AB812038">
    <property type="protein sequence ID" value="BAQ01330.1"/>
    <property type="molecule type" value="Genomic_DNA"/>
</dbReference>
<feature type="transmembrane region" description="Helical" evidence="9">
    <location>
        <begin position="230"/>
        <end position="249"/>
    </location>
</feature>
<evidence type="ECO:0000256" key="7">
    <source>
        <dbReference type="ARBA" id="ARBA00023047"/>
    </source>
</evidence>
<evidence type="ECO:0000256" key="9">
    <source>
        <dbReference type="SAM" id="Phobius"/>
    </source>
</evidence>
<protein>
    <submittedName>
        <fullName evidence="12">O-antigen ABC transporter permease</fullName>
    </submittedName>
</protein>
<dbReference type="PANTHER" id="PTHR30413:SF10">
    <property type="entry name" value="CAPSULE POLYSACCHARIDE EXPORT INNER-MEMBRANE PROTEIN CTRC"/>
    <property type="match status" value="1"/>
</dbReference>
<dbReference type="InterPro" id="IPR013525">
    <property type="entry name" value="ABC2_TM"/>
</dbReference>
<evidence type="ECO:0000256" key="8">
    <source>
        <dbReference type="ARBA" id="ARBA00023136"/>
    </source>
</evidence>
<keyword evidence="8 9" id="KW-0472">Membrane</keyword>
<evidence type="ECO:0000256" key="2">
    <source>
        <dbReference type="ARBA" id="ARBA00007783"/>
    </source>
</evidence>
<keyword evidence="4" id="KW-1003">Cell membrane</keyword>
<feature type="domain" description="ABC-2 type transporter transmembrane" evidence="10">
    <location>
        <begin position="18"/>
        <end position="218"/>
    </location>
</feature>
<keyword evidence="6 9" id="KW-1133">Transmembrane helix</keyword>
<dbReference type="AlphaFoldDB" id="A0A0A8J7K2"/>
<reference evidence="11" key="2">
    <citation type="journal article" date="2016" name="PLoS ONE">
        <title>Comparison of O-Antigen Gene Clusters of All O-Serogroups of Escherichia coli and Proposal for Adopting a New Nomenclature for O-Typing.</title>
        <authorList>
            <person name="DebRoy C."/>
            <person name="Fratamico P.M."/>
            <person name="Yan X."/>
            <person name="Baranzoni G."/>
            <person name="Liu Y."/>
            <person name="Needleman D.S."/>
            <person name="Tebbs R."/>
            <person name="O'Connell C.D."/>
            <person name="Allred A."/>
            <person name="Swimley M."/>
            <person name="Mwangi M."/>
            <person name="Kapur V."/>
            <person name="Raygoza Garay J.A."/>
            <person name="Roberts E.L."/>
            <person name="Katani R."/>
        </authorList>
    </citation>
    <scope>NUCLEOTIDE SEQUENCE</scope>
    <source>
        <strain evidence="11">H 68</strain>
    </source>
</reference>
<evidence type="ECO:0000313" key="11">
    <source>
        <dbReference type="EMBL" id="AIG62512.1"/>
    </source>
</evidence>
<evidence type="ECO:0000256" key="3">
    <source>
        <dbReference type="ARBA" id="ARBA00022448"/>
    </source>
</evidence>
<dbReference type="Pfam" id="PF01061">
    <property type="entry name" value="ABC2_membrane"/>
    <property type="match status" value="1"/>
</dbReference>
<evidence type="ECO:0000256" key="4">
    <source>
        <dbReference type="ARBA" id="ARBA00022475"/>
    </source>
</evidence>
<feature type="transmembrane region" description="Helical" evidence="9">
    <location>
        <begin position="67"/>
        <end position="92"/>
    </location>
</feature>
<organism evidence="12">
    <name type="scientific">Escherichia coli</name>
    <dbReference type="NCBI Taxonomy" id="562"/>
    <lineage>
        <taxon>Bacteria</taxon>
        <taxon>Pseudomonadati</taxon>
        <taxon>Pseudomonadota</taxon>
        <taxon>Gammaproteobacteria</taxon>
        <taxon>Enterobacterales</taxon>
        <taxon>Enterobacteriaceae</taxon>
        <taxon>Escherichia</taxon>
    </lineage>
</organism>
<comment type="subcellular location">
    <subcellularLocation>
        <location evidence="1">Cell membrane</location>
        <topology evidence="1">Multi-pass membrane protein</topology>
    </subcellularLocation>
</comment>
<dbReference type="GO" id="GO:0005886">
    <property type="term" value="C:plasma membrane"/>
    <property type="evidence" value="ECO:0007669"/>
    <property type="project" value="UniProtKB-SubCell"/>
</dbReference>
<gene>
    <name evidence="12" type="primary">wzm</name>
</gene>
<feature type="transmembrane region" description="Helical" evidence="9">
    <location>
        <begin position="113"/>
        <end position="138"/>
    </location>
</feature>
<evidence type="ECO:0000256" key="6">
    <source>
        <dbReference type="ARBA" id="ARBA00022989"/>
    </source>
</evidence>
<evidence type="ECO:0000256" key="5">
    <source>
        <dbReference type="ARBA" id="ARBA00022692"/>
    </source>
</evidence>
<comment type="similarity">
    <text evidence="2">Belongs to the ABC-2 integral membrane protein family.</text>
</comment>
<feature type="transmembrane region" description="Helical" evidence="9">
    <location>
        <begin position="34"/>
        <end position="55"/>
    </location>
</feature>
<keyword evidence="3" id="KW-0813">Transport</keyword>
<name>A0A0A8J7K2_ECOLX</name>
<accession>A0A0A8J7K2</accession>
<feature type="transmembrane region" description="Helical" evidence="9">
    <location>
        <begin position="180"/>
        <end position="202"/>
    </location>
</feature>
<dbReference type="EMBL" id="KJ755555">
    <property type="protein sequence ID" value="AIG62512.1"/>
    <property type="molecule type" value="Genomic_DNA"/>
</dbReference>
<sequence>MKELLTDIYSSIKSWHLWTTLGWLELRQRYKRSIVGPFWITLSMAVLIIALGVIYGELFKLEVKEYLPMLAVGLVFWNFISGVINEGCVTFISSSSFISQLPTKKFIYIMQMLWRNFMMLCHNIVIVIGVLIIFNVFSLRNFPLFILGFMIVVVNLIWIATLFAVISVRFRDFPQMVMSFMQVVFYITPILFSGTMLAKYSLLLKLNPFAWFIEIIRSPLVGKMPELYCYYNSIILACAGTVISLITFAKCRNRIAYWV</sequence>
<evidence type="ECO:0000256" key="1">
    <source>
        <dbReference type="ARBA" id="ARBA00004651"/>
    </source>
</evidence>